<protein>
    <submittedName>
        <fullName evidence="1">Uncharacterized protein</fullName>
    </submittedName>
</protein>
<accession>A0A8K1G7P8</accession>
<proteinExistence type="predicted"/>
<comment type="caution">
    <text evidence="1">The sequence shown here is derived from an EMBL/GenBank/DDBJ whole genome shotgun (WGS) entry which is preliminary data.</text>
</comment>
<sequence length="122" mass="13876">MTQEVHLCKICGHGQCHGAADAHQKKFWLMDEVKVKQLHHKTVVALDKAMLQQPIDILLDGSLIPWHSSLSSHFGFICKTAHDPHNDYPLGLTTYHFSGKAQMKTRENKALKRISFDLFLSK</sequence>
<dbReference type="AlphaFoldDB" id="A0A8K1G7P8"/>
<keyword evidence="2" id="KW-1185">Reference proteome</keyword>
<evidence type="ECO:0000313" key="2">
    <source>
        <dbReference type="Proteomes" id="UP000796761"/>
    </source>
</evidence>
<name>A0A8K1G7P8_9PASS</name>
<evidence type="ECO:0000313" key="1">
    <source>
        <dbReference type="EMBL" id="TRZ13213.1"/>
    </source>
</evidence>
<organism evidence="1 2">
    <name type="scientific">Zosterops borbonicus</name>
    <dbReference type="NCBI Taxonomy" id="364589"/>
    <lineage>
        <taxon>Eukaryota</taxon>
        <taxon>Metazoa</taxon>
        <taxon>Chordata</taxon>
        <taxon>Craniata</taxon>
        <taxon>Vertebrata</taxon>
        <taxon>Euteleostomi</taxon>
        <taxon>Archelosauria</taxon>
        <taxon>Archosauria</taxon>
        <taxon>Dinosauria</taxon>
        <taxon>Saurischia</taxon>
        <taxon>Theropoda</taxon>
        <taxon>Coelurosauria</taxon>
        <taxon>Aves</taxon>
        <taxon>Neognathae</taxon>
        <taxon>Neoaves</taxon>
        <taxon>Telluraves</taxon>
        <taxon>Australaves</taxon>
        <taxon>Passeriformes</taxon>
        <taxon>Sylvioidea</taxon>
        <taxon>Zosteropidae</taxon>
        <taxon>Zosterops</taxon>
    </lineage>
</organism>
<gene>
    <name evidence="1" type="ORF">HGM15179_013906</name>
</gene>
<reference evidence="1" key="1">
    <citation type="submission" date="2019-04" db="EMBL/GenBank/DDBJ databases">
        <title>Genome assembly of Zosterops borbonicus 15179.</title>
        <authorList>
            <person name="Leroy T."/>
            <person name="Anselmetti Y."/>
            <person name="Tilak M.-K."/>
            <person name="Nabholz B."/>
        </authorList>
    </citation>
    <scope>NUCLEOTIDE SEQUENCE</scope>
    <source>
        <strain evidence="1">HGM_15179</strain>
        <tissue evidence="1">Muscle</tissue>
    </source>
</reference>
<dbReference type="Proteomes" id="UP000796761">
    <property type="component" value="Unassembled WGS sequence"/>
</dbReference>
<dbReference type="EMBL" id="SWJQ01000529">
    <property type="protein sequence ID" value="TRZ13213.1"/>
    <property type="molecule type" value="Genomic_DNA"/>
</dbReference>